<accession>A0A2V3TZ15</accession>
<feature type="compositionally biased region" description="Basic and acidic residues" evidence="1">
    <location>
        <begin position="36"/>
        <end position="85"/>
    </location>
</feature>
<organism evidence="3 4">
    <name type="scientific">Chelatococcus asaccharovorans</name>
    <dbReference type="NCBI Taxonomy" id="28210"/>
    <lineage>
        <taxon>Bacteria</taxon>
        <taxon>Pseudomonadati</taxon>
        <taxon>Pseudomonadota</taxon>
        <taxon>Alphaproteobacteria</taxon>
        <taxon>Hyphomicrobiales</taxon>
        <taxon>Chelatococcaceae</taxon>
        <taxon>Chelatococcus</taxon>
    </lineage>
</organism>
<protein>
    <submittedName>
        <fullName evidence="3">Uncharacterized protein</fullName>
    </submittedName>
</protein>
<evidence type="ECO:0000256" key="1">
    <source>
        <dbReference type="SAM" id="MobiDB-lite"/>
    </source>
</evidence>
<dbReference type="OrthoDB" id="7998449at2"/>
<keyword evidence="2" id="KW-0732">Signal</keyword>
<sequence>MSFRLFLSLFALLVAGWMAVPQTALAQYAPPGYGRDYYDDRGPPRYDPREERRREEWRRQQEWERRNERRGDWDGRRGGWDDRRGPRGGRYCVTSRGSCPAVGPSGGACRCEIPGFGRKRGIIQ</sequence>
<evidence type="ECO:0000256" key="2">
    <source>
        <dbReference type="SAM" id="SignalP"/>
    </source>
</evidence>
<feature type="region of interest" description="Disordered" evidence="1">
    <location>
        <begin position="29"/>
        <end position="89"/>
    </location>
</feature>
<dbReference type="Proteomes" id="UP000248021">
    <property type="component" value="Unassembled WGS sequence"/>
</dbReference>
<dbReference type="EMBL" id="QJJK01000011">
    <property type="protein sequence ID" value="PXW54694.1"/>
    <property type="molecule type" value="Genomic_DNA"/>
</dbReference>
<comment type="caution">
    <text evidence="3">The sequence shown here is derived from an EMBL/GenBank/DDBJ whole genome shotgun (WGS) entry which is preliminary data.</text>
</comment>
<name>A0A2V3TZ15_9HYPH</name>
<feature type="signal peptide" evidence="2">
    <location>
        <begin position="1"/>
        <end position="26"/>
    </location>
</feature>
<keyword evidence="4" id="KW-1185">Reference proteome</keyword>
<proteinExistence type="predicted"/>
<gene>
    <name evidence="3" type="ORF">C7450_111226</name>
</gene>
<feature type="chain" id="PRO_5041067738" evidence="2">
    <location>
        <begin position="27"/>
        <end position="124"/>
    </location>
</feature>
<evidence type="ECO:0000313" key="3">
    <source>
        <dbReference type="EMBL" id="PXW54694.1"/>
    </source>
</evidence>
<evidence type="ECO:0000313" key="4">
    <source>
        <dbReference type="Proteomes" id="UP000248021"/>
    </source>
</evidence>
<dbReference type="RefSeq" id="WP_110377147.1">
    <property type="nucleotide sequence ID" value="NZ_CAKNFM010000006.1"/>
</dbReference>
<reference evidence="3 4" key="1">
    <citation type="submission" date="2018-05" db="EMBL/GenBank/DDBJ databases">
        <title>Genomic Encyclopedia of Type Strains, Phase IV (KMG-IV): sequencing the most valuable type-strain genomes for metagenomic binning, comparative biology and taxonomic classification.</title>
        <authorList>
            <person name="Goeker M."/>
        </authorList>
    </citation>
    <scope>NUCLEOTIDE SEQUENCE [LARGE SCALE GENOMIC DNA]</scope>
    <source>
        <strain evidence="3 4">DSM 6462</strain>
    </source>
</reference>
<dbReference type="AlphaFoldDB" id="A0A2V3TZ15"/>